<dbReference type="Pfam" id="PF01724">
    <property type="entry name" value="DUF29"/>
    <property type="match status" value="1"/>
</dbReference>
<reference evidence="1 2" key="1">
    <citation type="journal article" date="2020" name="Microorganisms">
        <title>Osmotic Adaptation and Compatible Solute Biosynthesis of Phototrophic Bacteria as Revealed from Genome Analyses.</title>
        <authorList>
            <person name="Imhoff J.F."/>
            <person name="Rahn T."/>
            <person name="Kunzel S."/>
            <person name="Keller A."/>
            <person name="Neulinger S.C."/>
        </authorList>
    </citation>
    <scope>NUCLEOTIDE SEQUENCE [LARGE SCALE GENOMIC DNA]</scope>
    <source>
        <strain evidence="1 2">DSM 6210</strain>
    </source>
</reference>
<dbReference type="InterPro" id="IPR002636">
    <property type="entry name" value="DUF29"/>
</dbReference>
<dbReference type="Proteomes" id="UP000748752">
    <property type="component" value="Unassembled WGS sequence"/>
</dbReference>
<dbReference type="PANTHER" id="PTHR34235">
    <property type="entry name" value="SLR1203 PROTEIN-RELATED"/>
    <property type="match status" value="1"/>
</dbReference>
<dbReference type="EMBL" id="NRRV01000127">
    <property type="protein sequence ID" value="MBK1633835.1"/>
    <property type="molecule type" value="Genomic_DNA"/>
</dbReference>
<comment type="caution">
    <text evidence="1">The sequence shown here is derived from an EMBL/GenBank/DDBJ whole genome shotgun (WGS) entry which is preliminary data.</text>
</comment>
<dbReference type="RefSeq" id="WP_200243285.1">
    <property type="nucleotide sequence ID" value="NZ_NRRV01000127.1"/>
</dbReference>
<dbReference type="Gene3D" id="1.20.1220.20">
    <property type="entry name" value="Uncharcterised protein PF01724"/>
    <property type="match status" value="1"/>
</dbReference>
<evidence type="ECO:0000313" key="2">
    <source>
        <dbReference type="Proteomes" id="UP000748752"/>
    </source>
</evidence>
<gene>
    <name evidence="1" type="ORF">CKO31_24500</name>
</gene>
<accession>A0ABS1CPM7</accession>
<protein>
    <recommendedName>
        <fullName evidence="3">DUF29 domain-containing protein</fullName>
    </recommendedName>
</protein>
<organism evidence="1 2">
    <name type="scientific">Thiohalocapsa halophila</name>
    <dbReference type="NCBI Taxonomy" id="69359"/>
    <lineage>
        <taxon>Bacteria</taxon>
        <taxon>Pseudomonadati</taxon>
        <taxon>Pseudomonadota</taxon>
        <taxon>Gammaproteobacteria</taxon>
        <taxon>Chromatiales</taxon>
        <taxon>Chromatiaceae</taxon>
        <taxon>Thiohalocapsa</taxon>
    </lineage>
</organism>
<sequence>MHARDPSITPDYDQDFYAWLVYNAQLLREGRLSTVDAAHVAEELEDMGKSQKRALASHLRVLLIHLLKWRCQPQLRGPSWRVFIRNARDRIEAIVADSPSLGRLPQELFAQEYAKARKYAADETDLPLATFPETAPFSLDDALTEDFLPSEIA</sequence>
<evidence type="ECO:0008006" key="3">
    <source>
        <dbReference type="Google" id="ProtNLM"/>
    </source>
</evidence>
<proteinExistence type="predicted"/>
<evidence type="ECO:0000313" key="1">
    <source>
        <dbReference type="EMBL" id="MBK1633835.1"/>
    </source>
</evidence>
<name>A0ABS1CPM7_9GAMM</name>
<dbReference type="PANTHER" id="PTHR34235:SF3">
    <property type="entry name" value="SLR1203 PROTEIN"/>
    <property type="match status" value="1"/>
</dbReference>
<keyword evidence="2" id="KW-1185">Reference proteome</keyword>